<keyword evidence="1" id="KW-0472">Membrane</keyword>
<evidence type="ECO:0000313" key="3">
    <source>
        <dbReference type="Proteomes" id="UP000182054"/>
    </source>
</evidence>
<protein>
    <submittedName>
        <fullName evidence="2">Uncharacterized protein</fullName>
    </submittedName>
</protein>
<organism evidence="2 3">
    <name type="scientific">Rhodococcoides kroppenstedtii</name>
    <dbReference type="NCBI Taxonomy" id="293050"/>
    <lineage>
        <taxon>Bacteria</taxon>
        <taxon>Bacillati</taxon>
        <taxon>Actinomycetota</taxon>
        <taxon>Actinomycetes</taxon>
        <taxon>Mycobacteriales</taxon>
        <taxon>Nocardiaceae</taxon>
        <taxon>Rhodococcoides</taxon>
    </lineage>
</organism>
<keyword evidence="1" id="KW-0812">Transmembrane</keyword>
<accession>A0A1I0SFA0</accession>
<dbReference type="EMBL" id="FOJN01000001">
    <property type="protein sequence ID" value="SFA38168.1"/>
    <property type="molecule type" value="Genomic_DNA"/>
</dbReference>
<evidence type="ECO:0000256" key="1">
    <source>
        <dbReference type="SAM" id="Phobius"/>
    </source>
</evidence>
<evidence type="ECO:0000313" key="2">
    <source>
        <dbReference type="EMBL" id="SFA38168.1"/>
    </source>
</evidence>
<reference evidence="2 3" key="1">
    <citation type="submission" date="2016-10" db="EMBL/GenBank/DDBJ databases">
        <authorList>
            <person name="de Groot N.N."/>
        </authorList>
    </citation>
    <scope>NUCLEOTIDE SEQUENCE [LARGE SCALE GENOMIC DNA]</scope>
    <source>
        <strain evidence="2 3">DSM 44908</strain>
    </source>
</reference>
<dbReference type="GeneID" id="85484150"/>
<dbReference type="Proteomes" id="UP000182054">
    <property type="component" value="Unassembled WGS sequence"/>
</dbReference>
<dbReference type="AlphaFoldDB" id="A0A1I0SFA0"/>
<keyword evidence="1" id="KW-1133">Transmembrane helix</keyword>
<sequence>MNHNDFYAVDRGDSMTNPKRMTIVEFGDYTRPDYTPDAPEGSAILGLIWATVLGAGAWAVVFMVVRILQFLFGGAA</sequence>
<proteinExistence type="predicted"/>
<feature type="transmembrane region" description="Helical" evidence="1">
    <location>
        <begin position="43"/>
        <end position="65"/>
    </location>
</feature>
<gene>
    <name evidence="2" type="ORF">SAMN05444374_10180</name>
</gene>
<name>A0A1I0SFA0_9NOCA</name>
<dbReference type="RefSeq" id="WP_068361173.1">
    <property type="nucleotide sequence ID" value="NZ_FOJN01000001.1"/>
</dbReference>